<evidence type="ECO:0000256" key="3">
    <source>
        <dbReference type="ARBA" id="ARBA00022485"/>
    </source>
</evidence>
<comment type="PTM">
    <text evidence="11">The Fe-S cluster can be nitrosylated by nitric oxide (NO).</text>
</comment>
<sequence>MDWRSAAACTHEDPELFFPVGNSGPAREQIDQAKSVCRQCPVIEACLSWAMETKQESGVWGGLSEDERRALRRRNTRRHHNRHAA</sequence>
<feature type="binding site" evidence="11">
    <location>
        <position position="40"/>
    </location>
    <ligand>
        <name>[4Fe-4S] cluster</name>
        <dbReference type="ChEBI" id="CHEBI:49883"/>
    </ligand>
</feature>
<dbReference type="GO" id="GO:0046872">
    <property type="term" value="F:metal ion binding"/>
    <property type="evidence" value="ECO:0007669"/>
    <property type="project" value="UniProtKB-KW"/>
</dbReference>
<comment type="PTM">
    <text evidence="11">Upon Fe-S cluster removal intramolecular disulfide bonds are formed.</text>
</comment>
<dbReference type="PROSITE" id="PS51674">
    <property type="entry name" value="4FE4S_WBL"/>
    <property type="match status" value="1"/>
</dbReference>
<keyword evidence="6 11" id="KW-0411">Iron-sulfur</keyword>
<dbReference type="InterPro" id="IPR003482">
    <property type="entry name" value="Whib"/>
</dbReference>
<keyword evidence="11" id="KW-0963">Cytoplasm</keyword>
<feature type="binding site" evidence="11">
    <location>
        <position position="9"/>
    </location>
    <ligand>
        <name>[4Fe-4S] cluster</name>
        <dbReference type="ChEBI" id="CHEBI:49883"/>
    </ligand>
</feature>
<dbReference type="InterPro" id="IPR034768">
    <property type="entry name" value="4FE4S_WBL"/>
</dbReference>
<keyword evidence="3 11" id="KW-0004">4Fe-4S</keyword>
<dbReference type="GO" id="GO:0045454">
    <property type="term" value="P:cell redox homeostasis"/>
    <property type="evidence" value="ECO:0007669"/>
    <property type="project" value="TreeGrafter"/>
</dbReference>
<dbReference type="GO" id="GO:0045892">
    <property type="term" value="P:negative regulation of DNA-templated transcription"/>
    <property type="evidence" value="ECO:0007669"/>
    <property type="project" value="TreeGrafter"/>
</dbReference>
<organism evidence="14 15">
    <name type="scientific">Embleya scabrispora</name>
    <dbReference type="NCBI Taxonomy" id="159449"/>
    <lineage>
        <taxon>Bacteria</taxon>
        <taxon>Bacillati</taxon>
        <taxon>Actinomycetota</taxon>
        <taxon>Actinomycetes</taxon>
        <taxon>Kitasatosporales</taxon>
        <taxon>Streptomycetaceae</taxon>
        <taxon>Embleya</taxon>
    </lineage>
</organism>
<evidence type="ECO:0000313" key="15">
    <source>
        <dbReference type="Proteomes" id="UP000190037"/>
    </source>
</evidence>
<dbReference type="GO" id="GO:0051539">
    <property type="term" value="F:4 iron, 4 sulfur cluster binding"/>
    <property type="evidence" value="ECO:0007669"/>
    <property type="project" value="UniProtKB-UniRule"/>
</dbReference>
<comment type="cofactor">
    <cofactor evidence="11">
        <name>[4Fe-4S] cluster</name>
        <dbReference type="ChEBI" id="CHEBI:49883"/>
    </cofactor>
    <text evidence="11">Binds 1 [4Fe-4S] cluster per subunit. Following nitrosylation of the [4Fe-4S] cluster binds 1 [4Fe-8(NO)] cluster per subunit.</text>
</comment>
<evidence type="ECO:0000256" key="12">
    <source>
        <dbReference type="SAM" id="MobiDB-lite"/>
    </source>
</evidence>
<evidence type="ECO:0000256" key="11">
    <source>
        <dbReference type="HAMAP-Rule" id="MF_01479"/>
    </source>
</evidence>
<evidence type="ECO:0000256" key="10">
    <source>
        <dbReference type="ARBA" id="ARBA00023163"/>
    </source>
</evidence>
<comment type="subcellular location">
    <subcellularLocation>
        <location evidence="1 11">Cytoplasm</location>
    </subcellularLocation>
</comment>
<comment type="function">
    <text evidence="11">Acts as a transcriptional regulator. Probably redox-responsive. The apo- but not holo-form probably binds DNA.</text>
</comment>
<reference evidence="14 15" key="1">
    <citation type="submission" date="2017-03" db="EMBL/GenBank/DDBJ databases">
        <title>Draft genome sequence of Streptomyces scabrisporus NF3, endophyte isolated from Amphipterygium adstringens.</title>
        <authorList>
            <person name="Vazquez M."/>
            <person name="Ceapa C.D."/>
            <person name="Rodriguez Luna D."/>
            <person name="Sanchez Esquivel S."/>
        </authorList>
    </citation>
    <scope>NUCLEOTIDE SEQUENCE [LARGE SCALE GENOMIC DNA]</scope>
    <source>
        <strain evidence="14 15">NF3</strain>
    </source>
</reference>
<evidence type="ECO:0000259" key="13">
    <source>
        <dbReference type="PROSITE" id="PS51674"/>
    </source>
</evidence>
<evidence type="ECO:0000256" key="9">
    <source>
        <dbReference type="ARBA" id="ARBA00023157"/>
    </source>
</evidence>
<name>A0A1T3NL77_9ACTN</name>
<dbReference type="EMBL" id="MWQN01000004">
    <property type="protein sequence ID" value="OPC77653.1"/>
    <property type="molecule type" value="Genomic_DNA"/>
</dbReference>
<keyword evidence="15" id="KW-1185">Reference proteome</keyword>
<comment type="similarity">
    <text evidence="2 11">Belongs to the WhiB family.</text>
</comment>
<evidence type="ECO:0000256" key="7">
    <source>
        <dbReference type="ARBA" id="ARBA00023015"/>
    </source>
</evidence>
<dbReference type="HAMAP" id="MF_01479">
    <property type="entry name" value="WhiB"/>
    <property type="match status" value="1"/>
</dbReference>
<dbReference type="OrthoDB" id="8104048at2"/>
<dbReference type="PANTHER" id="PTHR38839">
    <property type="entry name" value="TRANSCRIPTIONAL REGULATOR WHID-RELATED"/>
    <property type="match status" value="1"/>
</dbReference>
<dbReference type="AlphaFoldDB" id="A0A1T3NL77"/>
<proteinExistence type="inferred from homology"/>
<dbReference type="GO" id="GO:0047134">
    <property type="term" value="F:protein-disulfide reductase [NAD(P)H] activity"/>
    <property type="evidence" value="ECO:0007669"/>
    <property type="project" value="TreeGrafter"/>
</dbReference>
<feature type="compositionally biased region" description="Basic residues" evidence="12">
    <location>
        <begin position="70"/>
        <end position="85"/>
    </location>
</feature>
<feature type="region of interest" description="Disordered" evidence="12">
    <location>
        <begin position="58"/>
        <end position="85"/>
    </location>
</feature>
<evidence type="ECO:0000256" key="5">
    <source>
        <dbReference type="ARBA" id="ARBA00023004"/>
    </source>
</evidence>
<keyword evidence="9 11" id="KW-1015">Disulfide bond</keyword>
<dbReference type="STRING" id="159449.B4N89_43575"/>
<evidence type="ECO:0000256" key="2">
    <source>
        <dbReference type="ARBA" id="ARBA00006597"/>
    </source>
</evidence>
<dbReference type="GO" id="GO:0005737">
    <property type="term" value="C:cytoplasm"/>
    <property type="evidence" value="ECO:0007669"/>
    <property type="project" value="UniProtKB-SubCell"/>
</dbReference>
<protein>
    <recommendedName>
        <fullName evidence="11">Transcriptional regulator WhiB</fullName>
    </recommendedName>
</protein>
<keyword evidence="8 11" id="KW-0238">DNA-binding</keyword>
<feature type="domain" description="4Fe-4S Wbl-type" evidence="13">
    <location>
        <begin position="8"/>
        <end position="70"/>
    </location>
</feature>
<gene>
    <name evidence="11" type="primary">whiB</name>
    <name evidence="14" type="ORF">B4N89_43575</name>
</gene>
<keyword evidence="5 11" id="KW-0408">Iron</keyword>
<keyword evidence="7 11" id="KW-0805">Transcription regulation</keyword>
<evidence type="ECO:0000256" key="1">
    <source>
        <dbReference type="ARBA" id="ARBA00004496"/>
    </source>
</evidence>
<dbReference type="Proteomes" id="UP000190037">
    <property type="component" value="Unassembled WGS sequence"/>
</dbReference>
<comment type="caution">
    <text evidence="14">The sequence shown here is derived from an EMBL/GenBank/DDBJ whole genome shotgun (WGS) entry which is preliminary data.</text>
</comment>
<evidence type="ECO:0000256" key="8">
    <source>
        <dbReference type="ARBA" id="ARBA00023125"/>
    </source>
</evidence>
<dbReference type="RefSeq" id="WP_078982414.1">
    <property type="nucleotide sequence ID" value="NZ_MWQN01000004.1"/>
</dbReference>
<dbReference type="GO" id="GO:0035731">
    <property type="term" value="F:dinitrosyl-iron complex binding"/>
    <property type="evidence" value="ECO:0007669"/>
    <property type="project" value="UniProtKB-UniRule"/>
</dbReference>
<keyword evidence="10 11" id="KW-0804">Transcription</keyword>
<dbReference type="Pfam" id="PF02467">
    <property type="entry name" value="Whib"/>
    <property type="match status" value="1"/>
</dbReference>
<feature type="binding site" evidence="11">
    <location>
        <position position="46"/>
    </location>
    <ligand>
        <name>[4Fe-4S] cluster</name>
        <dbReference type="ChEBI" id="CHEBI:49883"/>
    </ligand>
</feature>
<evidence type="ECO:0000313" key="14">
    <source>
        <dbReference type="EMBL" id="OPC77653.1"/>
    </source>
</evidence>
<evidence type="ECO:0000256" key="6">
    <source>
        <dbReference type="ARBA" id="ARBA00023014"/>
    </source>
</evidence>
<evidence type="ECO:0000256" key="4">
    <source>
        <dbReference type="ARBA" id="ARBA00022723"/>
    </source>
</evidence>
<accession>A0A1T3NL77</accession>
<dbReference type="PANTHER" id="PTHR38839:SF6">
    <property type="entry name" value="TRANSCRIPTIONAL REGULATOR WHIB1"/>
    <property type="match status" value="1"/>
</dbReference>
<dbReference type="GO" id="GO:0003677">
    <property type="term" value="F:DNA binding"/>
    <property type="evidence" value="ECO:0007669"/>
    <property type="project" value="UniProtKB-UniRule"/>
</dbReference>
<feature type="binding site" evidence="11">
    <location>
        <position position="37"/>
    </location>
    <ligand>
        <name>[4Fe-4S] cluster</name>
        <dbReference type="ChEBI" id="CHEBI:49883"/>
    </ligand>
</feature>
<keyword evidence="4 11" id="KW-0479">Metal-binding</keyword>